<feature type="transmembrane region" description="Helical" evidence="1">
    <location>
        <begin position="7"/>
        <end position="29"/>
    </location>
</feature>
<gene>
    <name evidence="2" type="ORF">SAMN04489712_105459</name>
</gene>
<proteinExistence type="predicted"/>
<dbReference type="Proteomes" id="UP000236723">
    <property type="component" value="Unassembled WGS sequence"/>
</dbReference>
<evidence type="ECO:0000313" key="3">
    <source>
        <dbReference type="Proteomes" id="UP000236723"/>
    </source>
</evidence>
<reference evidence="3" key="1">
    <citation type="submission" date="2016-10" db="EMBL/GenBank/DDBJ databases">
        <authorList>
            <person name="Varghese N."/>
            <person name="Submissions S."/>
        </authorList>
    </citation>
    <scope>NUCLEOTIDE SEQUENCE [LARGE SCALE GENOMIC DNA]</scope>
    <source>
        <strain evidence="3">DSM 43163</strain>
    </source>
</reference>
<evidence type="ECO:0000313" key="2">
    <source>
        <dbReference type="EMBL" id="SEG48150.1"/>
    </source>
</evidence>
<dbReference type="RefSeq" id="WP_103938403.1">
    <property type="nucleotide sequence ID" value="NZ_FNVO01000005.1"/>
</dbReference>
<protein>
    <submittedName>
        <fullName evidence="2">Uncharacterized protein</fullName>
    </submittedName>
</protein>
<dbReference type="EMBL" id="FNVO01000005">
    <property type="protein sequence ID" value="SEG48150.1"/>
    <property type="molecule type" value="Genomic_DNA"/>
</dbReference>
<keyword evidence="1" id="KW-0812">Transmembrane</keyword>
<sequence>MSKVKNFLEWFFIVAWFLPGPCLLLWASVTLGVPEVKPTWDAVRGRGTLGVFQVETASHNGGWSWWGTFTSGDAHVRRSVRYTGEELHGEAVGEVVYARDTGSPSRVFGGQDTSAWELMVPLLTSLPVLLVLLLVLLFLPFLSRKAVGYCASVQRRLRSRYKAWKFR</sequence>
<keyword evidence="3" id="KW-1185">Reference proteome</keyword>
<evidence type="ECO:0000256" key="1">
    <source>
        <dbReference type="SAM" id="Phobius"/>
    </source>
</evidence>
<keyword evidence="1" id="KW-1133">Transmembrane helix</keyword>
<feature type="transmembrane region" description="Helical" evidence="1">
    <location>
        <begin position="118"/>
        <end position="139"/>
    </location>
</feature>
<name>A0A1H6AIS3_9ACTN</name>
<dbReference type="AlphaFoldDB" id="A0A1H6AIS3"/>
<accession>A0A1H6AIS3</accession>
<keyword evidence="1" id="KW-0472">Membrane</keyword>
<organism evidence="2 3">
    <name type="scientific">Thermomonospora echinospora</name>
    <dbReference type="NCBI Taxonomy" id="1992"/>
    <lineage>
        <taxon>Bacteria</taxon>
        <taxon>Bacillati</taxon>
        <taxon>Actinomycetota</taxon>
        <taxon>Actinomycetes</taxon>
        <taxon>Streptosporangiales</taxon>
        <taxon>Thermomonosporaceae</taxon>
        <taxon>Thermomonospora</taxon>
    </lineage>
</organism>